<keyword evidence="2" id="KW-1185">Reference proteome</keyword>
<proteinExistence type="predicted"/>
<gene>
    <name evidence="1" type="ORF">U0042_03850</name>
</gene>
<organism evidence="1 2">
    <name type="scientific">Paraburkholderia kururiensis</name>
    <dbReference type="NCBI Taxonomy" id="984307"/>
    <lineage>
        <taxon>Bacteria</taxon>
        <taxon>Pseudomonadati</taxon>
        <taxon>Pseudomonadota</taxon>
        <taxon>Betaproteobacteria</taxon>
        <taxon>Burkholderiales</taxon>
        <taxon>Burkholderiaceae</taxon>
        <taxon>Paraburkholderia</taxon>
    </lineage>
</organism>
<dbReference type="RefSeq" id="WP_232833282.1">
    <property type="nucleotide sequence ID" value="NZ_CP139965.1"/>
</dbReference>
<protein>
    <submittedName>
        <fullName evidence="1">Uncharacterized protein</fullName>
    </submittedName>
</protein>
<sequence length="173" mass="18503">MTTPSSLVSAAARESAHAVERELARRAIELALPAVRAAIADREICGAGFLHIVVMSPTLDPRDQPFEEAIVGEHSEGDVSAWDADYRAFALDKARLSWRTGMGSHELQTLRPHLLVSGDTALWGSAAIDGIVVAVSGAHPWYDEAFAAMVAVAYRALAKARAARRDPESTTVA</sequence>
<evidence type="ECO:0000313" key="1">
    <source>
        <dbReference type="EMBL" id="WQD78852.1"/>
    </source>
</evidence>
<accession>A0ABZ0WN95</accession>
<dbReference type="Proteomes" id="UP001325479">
    <property type="component" value="Chromosome"/>
</dbReference>
<dbReference type="EMBL" id="CP139965">
    <property type="protein sequence ID" value="WQD78852.1"/>
    <property type="molecule type" value="Genomic_DNA"/>
</dbReference>
<name>A0ABZ0WN95_9BURK</name>
<evidence type="ECO:0000313" key="2">
    <source>
        <dbReference type="Proteomes" id="UP001325479"/>
    </source>
</evidence>
<reference evidence="1 2" key="1">
    <citation type="submission" date="2023-12" db="EMBL/GenBank/DDBJ databases">
        <title>Genome sequencing and assembly of bacterial species from a model synthetic community.</title>
        <authorList>
            <person name="Hogle S.L."/>
        </authorList>
    </citation>
    <scope>NUCLEOTIDE SEQUENCE [LARGE SCALE GENOMIC DNA]</scope>
    <source>
        <strain evidence="1 2">HAMBI 2494</strain>
    </source>
</reference>